<evidence type="ECO:0000313" key="17">
    <source>
        <dbReference type="EMBL" id="MBC2768337.1"/>
    </source>
</evidence>
<comment type="caution">
    <text evidence="17">The sequence shown here is derived from an EMBL/GenBank/DDBJ whole genome shotgun (WGS) entry which is preliminary data.</text>
</comment>
<evidence type="ECO:0000256" key="10">
    <source>
        <dbReference type="ARBA" id="ARBA00022840"/>
    </source>
</evidence>
<evidence type="ECO:0000256" key="8">
    <source>
        <dbReference type="ARBA" id="ARBA00022741"/>
    </source>
</evidence>
<dbReference type="AlphaFoldDB" id="A0A842HJ30"/>
<dbReference type="EC" id="2.7.13.3" evidence="14"/>
<dbReference type="Pfam" id="PF21085">
    <property type="entry name" value="CusS"/>
    <property type="match status" value="1"/>
</dbReference>
<dbReference type="PANTHER" id="PTHR45436:SF15">
    <property type="entry name" value="SENSOR HISTIDINE KINASE CUSS"/>
    <property type="match status" value="1"/>
</dbReference>
<reference evidence="17 18" key="1">
    <citation type="submission" date="2020-08" db="EMBL/GenBank/DDBJ databases">
        <title>Paraeoetvoesia sp. YC-7-48 draft genome sequence.</title>
        <authorList>
            <person name="Yao L."/>
        </authorList>
    </citation>
    <scope>NUCLEOTIDE SEQUENCE [LARGE SCALE GENOMIC DNA]</scope>
    <source>
        <strain evidence="18">YC-7-48</strain>
    </source>
</reference>
<dbReference type="Gene3D" id="3.30.565.10">
    <property type="entry name" value="Histidine kinase-like ATPase, C-terminal domain"/>
    <property type="match status" value="1"/>
</dbReference>
<name>A0A842HJ30_9BURK</name>
<feature type="transmembrane region" description="Helical" evidence="14">
    <location>
        <begin position="174"/>
        <end position="194"/>
    </location>
</feature>
<dbReference type="SMART" id="SM00304">
    <property type="entry name" value="HAMP"/>
    <property type="match status" value="1"/>
</dbReference>
<dbReference type="CDD" id="cd00082">
    <property type="entry name" value="HisKA"/>
    <property type="match status" value="1"/>
</dbReference>
<keyword evidence="3 14" id="KW-1003">Cell membrane</keyword>
<dbReference type="InterPro" id="IPR004358">
    <property type="entry name" value="Sig_transdc_His_kin-like_C"/>
</dbReference>
<keyword evidence="9 14" id="KW-0418">Kinase</keyword>
<dbReference type="Pfam" id="PF02518">
    <property type="entry name" value="HATPase_c"/>
    <property type="match status" value="1"/>
</dbReference>
<dbReference type="PRINTS" id="PR00344">
    <property type="entry name" value="BCTRLSENSOR"/>
</dbReference>
<dbReference type="RefSeq" id="WP_185778195.1">
    <property type="nucleotide sequence ID" value="NZ_JACJUU010000001.1"/>
</dbReference>
<dbReference type="InterPro" id="IPR005467">
    <property type="entry name" value="His_kinase_dom"/>
</dbReference>
<dbReference type="GO" id="GO:0005886">
    <property type="term" value="C:plasma membrane"/>
    <property type="evidence" value="ECO:0007669"/>
    <property type="project" value="UniProtKB-SubCell"/>
</dbReference>
<dbReference type="InterPro" id="IPR003661">
    <property type="entry name" value="HisK_dim/P_dom"/>
</dbReference>
<dbReference type="SUPFAM" id="SSF47384">
    <property type="entry name" value="Homodimeric domain of signal transducing histidine kinase"/>
    <property type="match status" value="1"/>
</dbReference>
<evidence type="ECO:0000256" key="14">
    <source>
        <dbReference type="RuleBase" id="RU364088"/>
    </source>
</evidence>
<keyword evidence="8 14" id="KW-0547">Nucleotide-binding</keyword>
<keyword evidence="11 14" id="KW-1133">Transmembrane helix</keyword>
<accession>A0A842HJ30</accession>
<dbReference type="Gene3D" id="6.10.340.10">
    <property type="match status" value="1"/>
</dbReference>
<evidence type="ECO:0000256" key="4">
    <source>
        <dbReference type="ARBA" id="ARBA00022519"/>
    </source>
</evidence>
<comment type="catalytic activity">
    <reaction evidence="1 14">
        <text>ATP + protein L-histidine = ADP + protein N-phospho-L-histidine.</text>
        <dbReference type="EC" id="2.7.13.3"/>
    </reaction>
</comment>
<evidence type="ECO:0000256" key="6">
    <source>
        <dbReference type="ARBA" id="ARBA00022679"/>
    </source>
</evidence>
<dbReference type="GO" id="GO:0005524">
    <property type="term" value="F:ATP binding"/>
    <property type="evidence" value="ECO:0007669"/>
    <property type="project" value="UniProtKB-KW"/>
</dbReference>
<dbReference type="InterPro" id="IPR006290">
    <property type="entry name" value="CztS_silS_copS"/>
</dbReference>
<evidence type="ECO:0000259" key="16">
    <source>
        <dbReference type="PROSITE" id="PS50885"/>
    </source>
</evidence>
<feature type="domain" description="HAMP" evidence="16">
    <location>
        <begin position="195"/>
        <end position="248"/>
    </location>
</feature>
<keyword evidence="5" id="KW-0597">Phosphoprotein</keyword>
<evidence type="ECO:0000256" key="5">
    <source>
        <dbReference type="ARBA" id="ARBA00022553"/>
    </source>
</evidence>
<dbReference type="CDD" id="cd00075">
    <property type="entry name" value="HATPase"/>
    <property type="match status" value="1"/>
</dbReference>
<comment type="subcellular location">
    <subcellularLocation>
        <location evidence="2">Cell inner membrane</location>
        <topology evidence="2">Multi-pass membrane protein</topology>
    </subcellularLocation>
</comment>
<dbReference type="NCBIfam" id="TIGR01386">
    <property type="entry name" value="cztS_silS_copS"/>
    <property type="match status" value="1"/>
</dbReference>
<dbReference type="InterPro" id="IPR003594">
    <property type="entry name" value="HATPase_dom"/>
</dbReference>
<evidence type="ECO:0000256" key="1">
    <source>
        <dbReference type="ARBA" id="ARBA00000085"/>
    </source>
</evidence>
<dbReference type="SMART" id="SM00388">
    <property type="entry name" value="HisKA"/>
    <property type="match status" value="1"/>
</dbReference>
<dbReference type="SMART" id="SM00387">
    <property type="entry name" value="HATPase_c"/>
    <property type="match status" value="1"/>
</dbReference>
<feature type="transmembrane region" description="Helical" evidence="14">
    <location>
        <begin position="12"/>
        <end position="34"/>
    </location>
</feature>
<evidence type="ECO:0000256" key="3">
    <source>
        <dbReference type="ARBA" id="ARBA00022475"/>
    </source>
</evidence>
<comment type="function">
    <text evidence="14">Member of a two-component regulatory system.</text>
</comment>
<dbReference type="Gene3D" id="1.10.287.130">
    <property type="match status" value="1"/>
</dbReference>
<organism evidence="17 18">
    <name type="scientific">Pusillimonas minor</name>
    <dbReference type="NCBI Taxonomy" id="2697024"/>
    <lineage>
        <taxon>Bacteria</taxon>
        <taxon>Pseudomonadati</taxon>
        <taxon>Pseudomonadota</taxon>
        <taxon>Betaproteobacteria</taxon>
        <taxon>Burkholderiales</taxon>
        <taxon>Alcaligenaceae</taxon>
        <taxon>Pusillimonas</taxon>
    </lineage>
</organism>
<evidence type="ECO:0000256" key="12">
    <source>
        <dbReference type="ARBA" id="ARBA00023012"/>
    </source>
</evidence>
<protein>
    <recommendedName>
        <fullName evidence="14">Sensor protein</fullName>
        <ecNumber evidence="14">2.7.13.3</ecNumber>
    </recommendedName>
</protein>
<evidence type="ECO:0000256" key="7">
    <source>
        <dbReference type="ARBA" id="ARBA00022692"/>
    </source>
</evidence>
<keyword evidence="10 14" id="KW-0067">ATP-binding</keyword>
<dbReference type="PANTHER" id="PTHR45436">
    <property type="entry name" value="SENSOR HISTIDINE KINASE YKOH"/>
    <property type="match status" value="1"/>
</dbReference>
<dbReference type="SUPFAM" id="SSF55874">
    <property type="entry name" value="ATPase domain of HSP90 chaperone/DNA topoisomerase II/histidine kinase"/>
    <property type="match status" value="1"/>
</dbReference>
<evidence type="ECO:0000256" key="13">
    <source>
        <dbReference type="ARBA" id="ARBA00023136"/>
    </source>
</evidence>
<proteinExistence type="predicted"/>
<keyword evidence="18" id="KW-1185">Reference proteome</keyword>
<keyword evidence="13 14" id="KW-0472">Membrane</keyword>
<keyword evidence="12 14" id="KW-0902">Two-component regulatory system</keyword>
<dbReference type="InterPro" id="IPR048590">
    <property type="entry name" value="CusS-like_sensor"/>
</dbReference>
<dbReference type="Proteomes" id="UP000545386">
    <property type="component" value="Unassembled WGS sequence"/>
</dbReference>
<sequence length="481" mass="53011">MRALLRSPPSLALRLTLSIGAGIIALLLCFGWLVGRSINAHFVAQDTHELNAAKTSIQAKLRQLDNKTAGNALKAHFNATLSGHHNAEFLIADGNGRLLYSTLGTNLEAALAQLRPVEVINEKTVSSWQHQGKTFRSALVRLAVGTSQGDEPFSVVLATNIDFHLHFLDSFHRYLWWLTAVACLIAIGATWLAVHQGHAPIRRISQQISQVNSEQLHLRLDETGVPAELAPMATAFNEMIDRLEDGFRRLSNFSGDIAHELRTPITNLTTQTQVALSRARTAQEYREILYSNLEEYERMTKMIGDMLFLAKADNGLIVPEHSAVPLMAELSELADFFEAWCEERKVAIVVSGDEKVTATADRAMLRRALSNLLSNAIRYTPEGGTVRASVHDDNDAVKIRVTNPGPIIPAEHLAHLFERFYRPDASRHRNGEGAGLGLAIVKSIVLAHGGQVTASSDNGITRFEVRLKHHRHQALRSSAAP</sequence>
<dbReference type="NCBIfam" id="NF007345">
    <property type="entry name" value="PRK09835.1"/>
    <property type="match status" value="1"/>
</dbReference>
<keyword evidence="7 14" id="KW-0812">Transmembrane</keyword>
<evidence type="ECO:0000256" key="11">
    <source>
        <dbReference type="ARBA" id="ARBA00022989"/>
    </source>
</evidence>
<dbReference type="PROSITE" id="PS50885">
    <property type="entry name" value="HAMP"/>
    <property type="match status" value="1"/>
</dbReference>
<dbReference type="InterPro" id="IPR036097">
    <property type="entry name" value="HisK_dim/P_sf"/>
</dbReference>
<evidence type="ECO:0000259" key="15">
    <source>
        <dbReference type="PROSITE" id="PS50109"/>
    </source>
</evidence>
<dbReference type="CDD" id="cd06225">
    <property type="entry name" value="HAMP"/>
    <property type="match status" value="1"/>
</dbReference>
<dbReference type="FunFam" id="3.30.565.10:FF:000006">
    <property type="entry name" value="Sensor histidine kinase WalK"/>
    <property type="match status" value="1"/>
</dbReference>
<evidence type="ECO:0000256" key="2">
    <source>
        <dbReference type="ARBA" id="ARBA00004429"/>
    </source>
</evidence>
<dbReference type="FunFam" id="1.10.287.130:FF:000001">
    <property type="entry name" value="Two-component sensor histidine kinase"/>
    <property type="match status" value="1"/>
</dbReference>
<dbReference type="PROSITE" id="PS50109">
    <property type="entry name" value="HIS_KIN"/>
    <property type="match status" value="1"/>
</dbReference>
<dbReference type="GO" id="GO:0000155">
    <property type="term" value="F:phosphorelay sensor kinase activity"/>
    <property type="evidence" value="ECO:0007669"/>
    <property type="project" value="InterPro"/>
</dbReference>
<keyword evidence="4 14" id="KW-0997">Cell inner membrane</keyword>
<dbReference type="Pfam" id="PF00672">
    <property type="entry name" value="HAMP"/>
    <property type="match status" value="1"/>
</dbReference>
<evidence type="ECO:0000256" key="9">
    <source>
        <dbReference type="ARBA" id="ARBA00022777"/>
    </source>
</evidence>
<evidence type="ECO:0000313" key="18">
    <source>
        <dbReference type="Proteomes" id="UP000545386"/>
    </source>
</evidence>
<dbReference type="InterPro" id="IPR036890">
    <property type="entry name" value="HATPase_C_sf"/>
</dbReference>
<gene>
    <name evidence="17" type="ORF">GTU67_00220</name>
</gene>
<dbReference type="Pfam" id="PF00512">
    <property type="entry name" value="HisKA"/>
    <property type="match status" value="1"/>
</dbReference>
<dbReference type="EMBL" id="JACJUU010000001">
    <property type="protein sequence ID" value="MBC2768337.1"/>
    <property type="molecule type" value="Genomic_DNA"/>
</dbReference>
<feature type="domain" description="Histidine kinase" evidence="15">
    <location>
        <begin position="256"/>
        <end position="471"/>
    </location>
</feature>
<dbReference type="InterPro" id="IPR050428">
    <property type="entry name" value="TCS_sensor_his_kinase"/>
</dbReference>
<keyword evidence="6 14" id="KW-0808">Transferase</keyword>
<dbReference type="InterPro" id="IPR003660">
    <property type="entry name" value="HAMP_dom"/>
</dbReference>